<evidence type="ECO:0000259" key="1">
    <source>
        <dbReference type="Pfam" id="PF07726"/>
    </source>
</evidence>
<dbReference type="SUPFAM" id="SSF52540">
    <property type="entry name" value="P-loop containing nucleoside triphosphate hydrolases"/>
    <property type="match status" value="1"/>
</dbReference>
<dbReference type="GO" id="GO:0016887">
    <property type="term" value="F:ATP hydrolysis activity"/>
    <property type="evidence" value="ECO:0007669"/>
    <property type="project" value="InterPro"/>
</dbReference>
<dbReference type="InterPro" id="IPR050764">
    <property type="entry name" value="CbbQ/NirQ/NorQ/GpvN"/>
</dbReference>
<name>A0A9D2SYF7_9FIRM</name>
<dbReference type="Gene3D" id="3.40.50.300">
    <property type="entry name" value="P-loop containing nucleotide triphosphate hydrolases"/>
    <property type="match status" value="1"/>
</dbReference>
<dbReference type="AlphaFoldDB" id="A0A9D2SYF7"/>
<evidence type="ECO:0000259" key="2">
    <source>
        <dbReference type="Pfam" id="PF17863"/>
    </source>
</evidence>
<organism evidence="3 4">
    <name type="scientific">Candidatus Mediterraneibacter faecigallinarum</name>
    <dbReference type="NCBI Taxonomy" id="2838669"/>
    <lineage>
        <taxon>Bacteria</taxon>
        <taxon>Bacillati</taxon>
        <taxon>Bacillota</taxon>
        <taxon>Clostridia</taxon>
        <taxon>Lachnospirales</taxon>
        <taxon>Lachnospiraceae</taxon>
        <taxon>Mediterraneibacter</taxon>
    </lineage>
</organism>
<dbReference type="InterPro" id="IPR027417">
    <property type="entry name" value="P-loop_NTPase"/>
</dbReference>
<dbReference type="InterPro" id="IPR041628">
    <property type="entry name" value="ChlI/MoxR_AAA_lid"/>
</dbReference>
<feature type="domain" description="ATPase AAA-3" evidence="1">
    <location>
        <begin position="38"/>
        <end position="168"/>
    </location>
</feature>
<dbReference type="Pfam" id="PF17863">
    <property type="entry name" value="AAA_lid_2"/>
    <property type="match status" value="1"/>
</dbReference>
<dbReference type="PIRSF" id="PIRSF002849">
    <property type="entry name" value="AAA_ATPase_chaperone_MoxR_prd"/>
    <property type="match status" value="1"/>
</dbReference>
<dbReference type="Pfam" id="PF07726">
    <property type="entry name" value="AAA_3"/>
    <property type="match status" value="1"/>
</dbReference>
<dbReference type="InterPro" id="IPR011703">
    <property type="entry name" value="ATPase_AAA-3"/>
</dbReference>
<dbReference type="EMBL" id="DWWK01000077">
    <property type="protein sequence ID" value="HJC38475.1"/>
    <property type="molecule type" value="Genomic_DNA"/>
</dbReference>
<dbReference type="Gene3D" id="1.10.8.80">
    <property type="entry name" value="Magnesium chelatase subunit I, C-Terminal domain"/>
    <property type="match status" value="1"/>
</dbReference>
<reference evidence="3" key="2">
    <citation type="submission" date="2021-04" db="EMBL/GenBank/DDBJ databases">
        <authorList>
            <person name="Gilroy R."/>
        </authorList>
    </citation>
    <scope>NUCLEOTIDE SEQUENCE</scope>
    <source>
        <strain evidence="3">ChiGjej1B1-1692</strain>
    </source>
</reference>
<sequence>MAGEEKWAWRVIDEVEKAVVGKRDILTKIMTAILAGGHILIEDIPGTGKTTMALAFSRAMGLEVKRVQFTPDVLPSDLTGFTVYQKETGKFVYQPGAAICNLLLADEINRTSPKTQSALLEVMEEQQVTVDGVTRDTGNPFIVIATENPAGSAGTQLLPESQLDRFMICVSMGYPTLEEEMKILRRSQGSVQAGERITDSVEPILDAASLLQLRKNAGEVFVHELIYRYIAELAQATRENEWVELGLSPRGTVALTAMAKARAYLKGRAFVIPADVAEVFPDVASHRLILNMKAKVGHIRTDELIRQVIESVPQPSVKKRR</sequence>
<evidence type="ECO:0000313" key="4">
    <source>
        <dbReference type="Proteomes" id="UP000823894"/>
    </source>
</evidence>
<dbReference type="Proteomes" id="UP000823894">
    <property type="component" value="Unassembled WGS sequence"/>
</dbReference>
<comment type="caution">
    <text evidence="3">The sequence shown here is derived from an EMBL/GenBank/DDBJ whole genome shotgun (WGS) entry which is preliminary data.</text>
</comment>
<gene>
    <name evidence="3" type="ORF">H9757_05370</name>
</gene>
<protein>
    <submittedName>
        <fullName evidence="3">MoxR family ATPase</fullName>
    </submittedName>
</protein>
<feature type="domain" description="ChlI/MoxR AAA lid" evidence="2">
    <location>
        <begin position="235"/>
        <end position="307"/>
    </location>
</feature>
<dbReference type="GO" id="GO:0005524">
    <property type="term" value="F:ATP binding"/>
    <property type="evidence" value="ECO:0007669"/>
    <property type="project" value="InterPro"/>
</dbReference>
<reference evidence="3" key="1">
    <citation type="journal article" date="2021" name="PeerJ">
        <title>Extensive microbial diversity within the chicken gut microbiome revealed by metagenomics and culture.</title>
        <authorList>
            <person name="Gilroy R."/>
            <person name="Ravi A."/>
            <person name="Getino M."/>
            <person name="Pursley I."/>
            <person name="Horton D.L."/>
            <person name="Alikhan N.F."/>
            <person name="Baker D."/>
            <person name="Gharbi K."/>
            <person name="Hall N."/>
            <person name="Watson M."/>
            <person name="Adriaenssens E.M."/>
            <person name="Foster-Nyarko E."/>
            <person name="Jarju S."/>
            <person name="Secka A."/>
            <person name="Antonio M."/>
            <person name="Oren A."/>
            <person name="Chaudhuri R.R."/>
            <person name="La Ragione R."/>
            <person name="Hildebrand F."/>
            <person name="Pallen M.J."/>
        </authorList>
    </citation>
    <scope>NUCLEOTIDE SEQUENCE</scope>
    <source>
        <strain evidence="3">ChiGjej1B1-1692</strain>
    </source>
</reference>
<accession>A0A9D2SYF7</accession>
<dbReference type="PANTHER" id="PTHR42759">
    <property type="entry name" value="MOXR FAMILY PROTEIN"/>
    <property type="match status" value="1"/>
</dbReference>
<evidence type="ECO:0000313" key="3">
    <source>
        <dbReference type="EMBL" id="HJC38475.1"/>
    </source>
</evidence>
<dbReference type="PANTHER" id="PTHR42759:SF5">
    <property type="entry name" value="METHANOL DEHYDROGENASE REGULATOR"/>
    <property type="match status" value="1"/>
</dbReference>
<proteinExistence type="predicted"/>